<organism evidence="2 3">
    <name type="scientific">Heterocephalus glaber</name>
    <name type="common">Naked mole rat</name>
    <dbReference type="NCBI Taxonomy" id="10181"/>
    <lineage>
        <taxon>Eukaryota</taxon>
        <taxon>Metazoa</taxon>
        <taxon>Chordata</taxon>
        <taxon>Craniata</taxon>
        <taxon>Vertebrata</taxon>
        <taxon>Euteleostomi</taxon>
        <taxon>Mammalia</taxon>
        <taxon>Eutheria</taxon>
        <taxon>Euarchontoglires</taxon>
        <taxon>Glires</taxon>
        <taxon>Rodentia</taxon>
        <taxon>Hystricomorpha</taxon>
        <taxon>Bathyergidae</taxon>
        <taxon>Heterocephalus</taxon>
    </lineage>
</organism>
<sequence>MRGRTLNPKTIYPVLPRLLALLPLSCQKQLCCRSHSQDVSVDTSLFPEKLRNGELQDSGDKWAMAADGPSQEGLSPTFVLQETSL</sequence>
<keyword evidence="2" id="KW-1185">Reference proteome</keyword>
<reference evidence="3" key="1">
    <citation type="submission" date="2025-08" db="UniProtKB">
        <authorList>
            <consortium name="RefSeq"/>
        </authorList>
    </citation>
    <scope>IDENTIFICATION</scope>
</reference>
<protein>
    <submittedName>
        <fullName evidence="3">Sodium-dependent multivitamin transporter-like</fullName>
    </submittedName>
</protein>
<evidence type="ECO:0000313" key="2">
    <source>
        <dbReference type="Proteomes" id="UP000694906"/>
    </source>
</evidence>
<name>A0AAX6SJA1_HETGA</name>
<feature type="compositionally biased region" description="Polar residues" evidence="1">
    <location>
        <begin position="72"/>
        <end position="85"/>
    </location>
</feature>
<dbReference type="AlphaFoldDB" id="A0AAX6SJA1"/>
<evidence type="ECO:0000256" key="1">
    <source>
        <dbReference type="SAM" id="MobiDB-lite"/>
    </source>
</evidence>
<evidence type="ECO:0000313" key="3">
    <source>
        <dbReference type="RefSeq" id="XP_021109546.1"/>
    </source>
</evidence>
<proteinExistence type="predicted"/>
<feature type="region of interest" description="Disordered" evidence="1">
    <location>
        <begin position="57"/>
        <end position="85"/>
    </location>
</feature>
<dbReference type="GeneID" id="110347993"/>
<dbReference type="RefSeq" id="XP_021109546.1">
    <property type="nucleotide sequence ID" value="XM_021253887.1"/>
</dbReference>
<dbReference type="Proteomes" id="UP000694906">
    <property type="component" value="Unplaced"/>
</dbReference>
<accession>A0AAX6SJA1</accession>
<gene>
    <name evidence="3" type="primary">LOC110347993</name>
</gene>